<accession>A0A0E9VBD4</accession>
<protein>
    <submittedName>
        <fullName evidence="1">Uncharacterized protein</fullName>
    </submittedName>
</protein>
<sequence>MLCPRATLENSSVPNQLLTVLYLFQSAS</sequence>
<name>A0A0E9VBD4_ANGAN</name>
<organism evidence="1">
    <name type="scientific">Anguilla anguilla</name>
    <name type="common">European freshwater eel</name>
    <name type="synonym">Muraena anguilla</name>
    <dbReference type="NCBI Taxonomy" id="7936"/>
    <lineage>
        <taxon>Eukaryota</taxon>
        <taxon>Metazoa</taxon>
        <taxon>Chordata</taxon>
        <taxon>Craniata</taxon>
        <taxon>Vertebrata</taxon>
        <taxon>Euteleostomi</taxon>
        <taxon>Actinopterygii</taxon>
        <taxon>Neopterygii</taxon>
        <taxon>Teleostei</taxon>
        <taxon>Anguilliformes</taxon>
        <taxon>Anguillidae</taxon>
        <taxon>Anguilla</taxon>
    </lineage>
</organism>
<reference evidence="1" key="1">
    <citation type="submission" date="2014-11" db="EMBL/GenBank/DDBJ databases">
        <authorList>
            <person name="Amaro Gonzalez C."/>
        </authorList>
    </citation>
    <scope>NUCLEOTIDE SEQUENCE</scope>
</reference>
<proteinExistence type="predicted"/>
<evidence type="ECO:0000313" key="1">
    <source>
        <dbReference type="EMBL" id="JAH75357.1"/>
    </source>
</evidence>
<dbReference type="AlphaFoldDB" id="A0A0E9VBD4"/>
<reference evidence="1" key="2">
    <citation type="journal article" date="2015" name="Fish Shellfish Immunol.">
        <title>Early steps in the European eel (Anguilla anguilla)-Vibrio vulnificus interaction in the gills: Role of the RtxA13 toxin.</title>
        <authorList>
            <person name="Callol A."/>
            <person name="Pajuelo D."/>
            <person name="Ebbesson L."/>
            <person name="Teles M."/>
            <person name="MacKenzie S."/>
            <person name="Amaro C."/>
        </authorList>
    </citation>
    <scope>NUCLEOTIDE SEQUENCE</scope>
</reference>
<dbReference type="EMBL" id="GBXM01033220">
    <property type="protein sequence ID" value="JAH75357.1"/>
    <property type="molecule type" value="Transcribed_RNA"/>
</dbReference>